<dbReference type="STRING" id="57704.SAMN04489793_3103"/>
<feature type="domain" description="dATP/dGTP diphosphohydrolase MazZ" evidence="2">
    <location>
        <begin position="20"/>
        <end position="108"/>
    </location>
</feature>
<evidence type="ECO:0000313" key="4">
    <source>
        <dbReference type="Proteomes" id="UP000182241"/>
    </source>
</evidence>
<keyword evidence="4" id="KW-1185">Reference proteome</keyword>
<evidence type="ECO:0000313" key="3">
    <source>
        <dbReference type="EMBL" id="SEC74599.1"/>
    </source>
</evidence>
<name>A0A1H4V0J9_TSUTY</name>
<dbReference type="Proteomes" id="UP000182241">
    <property type="component" value="Unassembled WGS sequence"/>
</dbReference>
<dbReference type="AlphaFoldDB" id="A0A1H4V0J9"/>
<sequence>MPENDTGPAVLDAACLAHMTAWNLETFGPGARTEGIFDHIRKELKEILGDPTDITEWSDLLLLALNGAMRAGHEPQQIIDAIKAKQAINEQRTWPDWRTQDPNKAIEHVRLVDEPVNEPDTPAADRAQDECSNCDGRKCMDCVCRHYHDACVEDCPQCCPAPQPPQEHAVEPTRVQLLRLLIDELVAILTSNGGTMRRDDVAPEIIGRTGLSPSVVSYVINSAVADGRITSSLRTGMLQLVREPGAEPLRPDNGQSDNRERNR</sequence>
<protein>
    <recommendedName>
        <fullName evidence="2">dATP/dGTP diphosphohydrolase MazZ domain-containing protein</fullName>
    </recommendedName>
</protein>
<gene>
    <name evidence="3" type="ORF">SAMN04489793_3103</name>
</gene>
<accession>A0A1H4V0J9</accession>
<organism evidence="3 4">
    <name type="scientific">Tsukamurella tyrosinosolvens</name>
    <dbReference type="NCBI Taxonomy" id="57704"/>
    <lineage>
        <taxon>Bacteria</taxon>
        <taxon>Bacillati</taxon>
        <taxon>Actinomycetota</taxon>
        <taxon>Actinomycetes</taxon>
        <taxon>Mycobacteriales</taxon>
        <taxon>Tsukamurellaceae</taxon>
        <taxon>Tsukamurella</taxon>
    </lineage>
</organism>
<evidence type="ECO:0000256" key="1">
    <source>
        <dbReference type="SAM" id="MobiDB-lite"/>
    </source>
</evidence>
<reference evidence="4" key="1">
    <citation type="submission" date="2016-10" db="EMBL/GenBank/DDBJ databases">
        <authorList>
            <person name="Varghese N."/>
            <person name="Submissions S."/>
        </authorList>
    </citation>
    <scope>NUCLEOTIDE SEQUENCE [LARGE SCALE GENOMIC DNA]</scope>
    <source>
        <strain evidence="4">DSM 44234</strain>
    </source>
</reference>
<dbReference type="Pfam" id="PF04447">
    <property type="entry name" value="dATP-dGTP_PPHyd"/>
    <property type="match status" value="1"/>
</dbReference>
<dbReference type="EMBL" id="FNSA01000003">
    <property type="protein sequence ID" value="SEC74599.1"/>
    <property type="molecule type" value="Genomic_DNA"/>
</dbReference>
<proteinExistence type="predicted"/>
<evidence type="ECO:0000259" key="2">
    <source>
        <dbReference type="Pfam" id="PF04447"/>
    </source>
</evidence>
<feature type="region of interest" description="Disordered" evidence="1">
    <location>
        <begin position="242"/>
        <end position="263"/>
    </location>
</feature>
<dbReference type="InterPro" id="IPR007538">
    <property type="entry name" value="dATP/dGTP_dipphydrolase_MazZ"/>
</dbReference>